<organism evidence="1 2">
    <name type="scientific">Bacillus cereus</name>
    <dbReference type="NCBI Taxonomy" id="1396"/>
    <lineage>
        <taxon>Bacteria</taxon>
        <taxon>Bacillati</taxon>
        <taxon>Bacillota</taxon>
        <taxon>Bacilli</taxon>
        <taxon>Bacillales</taxon>
        <taxon>Bacillaceae</taxon>
        <taxon>Bacillus</taxon>
        <taxon>Bacillus cereus group</taxon>
    </lineage>
</organism>
<dbReference type="EMBL" id="JAEFBZ010000001">
    <property type="protein sequence ID" value="MBK1610547.1"/>
    <property type="molecule type" value="Genomic_DNA"/>
</dbReference>
<gene>
    <name evidence="1" type="ORF">JCR31_21850</name>
</gene>
<name>A0ABD4LI89_BACCE</name>
<protein>
    <recommendedName>
        <fullName evidence="3">Phage infection protein</fullName>
    </recommendedName>
</protein>
<sequence length="742" mass="86500">MDKIKVEIRNCYGINHLETEFDFMDGKSTQIIYAPNGVMKTSLANVFDDYSKGLESKDLIFPKKESLSAITNSVGEAINPESIFVIRPYEKSFKSNRMSTLLVKDDLRTQYDEIHEKINIQKAELLRVLQSVTGLKSKIEEEMCTSFGADLNSFLQVLNELESKVKDNDDELTYSHIIYGKIFNEKVIAFLETGDFKHQIKEYIEKYEELINGSPFLQKSFNHYNATTVHKNLKDNNFFKAGHSINLNVNGEKQEINTQNKFLELIKTAKEEILKDETLQLIFNNIDKKISNAQLREFREYLFENQGILTELVDLSIFKQKLWVSYLKENKDIYDNLLSEYRKGQDEIKKILEKARHSSTDWENVVGIFNRRFYVPYRLGIKNKEDTVLKDVAPSVDYYYEEREENIDEDLLVKVLSQGERRTLYLLNIIFEIESRKKQGIKTLFIVDDIADSFDYKNKYAIIEYLKEVSQHNDFCLIILTHNFDFLRTIQERVSGRSKFEGSFMAIKEKDYIKLEKLKYRYISNPLKDWKRDLSDKTKLVASVTFARNIAEYIGDDENFNKLTSILHMKKDTKNLTIKNLHDIYKEIFKDLSEFELADIDTPLYDVIFEVANQLVSSGLESVANLENKVVLSIAIRLNAELYMIKKINDDEYVNSITNNQTGKLFGKFKGCFQGDLKSIEILEKVNIMTPENIHLNSFMFEPILDISDHHLKQLYVDVQGLLTELEMTEAFEQVASTQSND</sequence>
<dbReference type="InterPro" id="IPR027417">
    <property type="entry name" value="P-loop_NTPase"/>
</dbReference>
<evidence type="ECO:0000313" key="1">
    <source>
        <dbReference type="EMBL" id="MBK1610547.1"/>
    </source>
</evidence>
<dbReference type="SUPFAM" id="SSF52540">
    <property type="entry name" value="P-loop containing nucleoside triphosphate hydrolases"/>
    <property type="match status" value="1"/>
</dbReference>
<dbReference type="Gene3D" id="3.40.50.300">
    <property type="entry name" value="P-loop containing nucleotide triphosphate hydrolases"/>
    <property type="match status" value="1"/>
</dbReference>
<proteinExistence type="predicted"/>
<reference evidence="1 2" key="1">
    <citation type="submission" date="2020-12" db="EMBL/GenBank/DDBJ databases">
        <title>Genome assembly for a thermostable protease producing Bacillus cereus MAKP1 strain isolated from chicken gut.</title>
        <authorList>
            <person name="Malaviya A."/>
        </authorList>
    </citation>
    <scope>NUCLEOTIDE SEQUENCE [LARGE SCALE GENOMIC DNA]</scope>
    <source>
        <strain evidence="1 2">MAKP1</strain>
    </source>
</reference>
<evidence type="ECO:0008006" key="3">
    <source>
        <dbReference type="Google" id="ProtNLM"/>
    </source>
</evidence>
<dbReference type="RefSeq" id="WP_078383595.1">
    <property type="nucleotide sequence ID" value="NZ_AP022886.1"/>
</dbReference>
<dbReference type="Proteomes" id="UP000613452">
    <property type="component" value="Unassembled WGS sequence"/>
</dbReference>
<comment type="caution">
    <text evidence="1">The sequence shown here is derived from an EMBL/GenBank/DDBJ whole genome shotgun (WGS) entry which is preliminary data.</text>
</comment>
<evidence type="ECO:0000313" key="2">
    <source>
        <dbReference type="Proteomes" id="UP000613452"/>
    </source>
</evidence>
<dbReference type="AlphaFoldDB" id="A0ABD4LI89"/>
<accession>A0ABD4LI89</accession>